<evidence type="ECO:0000313" key="2">
    <source>
        <dbReference type="EMBL" id="CRL10527.1"/>
    </source>
</evidence>
<organism evidence="2 3">
    <name type="scientific">Phaeobacter italicus</name>
    <dbReference type="NCBI Taxonomy" id="481446"/>
    <lineage>
        <taxon>Bacteria</taxon>
        <taxon>Pseudomonadati</taxon>
        <taxon>Pseudomonadota</taxon>
        <taxon>Alphaproteobacteria</taxon>
        <taxon>Rhodobacterales</taxon>
        <taxon>Roseobacteraceae</taxon>
        <taxon>Phaeobacter</taxon>
    </lineage>
</organism>
<feature type="transmembrane region" description="Helical" evidence="1">
    <location>
        <begin position="37"/>
        <end position="54"/>
    </location>
</feature>
<sequence length="80" mass="8490">MKDLSLDLIDAPVALDMAQHQPPRSGADDWAGATKPLLAILLYVLLWALAIAVWGLPALFLPAVAKAFAMVVVLALITRG</sequence>
<gene>
    <name evidence="2" type="ORF">NIT7321_01372</name>
</gene>
<keyword evidence="1" id="KW-0812">Transmembrane</keyword>
<name>A0A0H5CZS1_9RHOB</name>
<dbReference type="EMBL" id="CVRL01000013">
    <property type="protein sequence ID" value="CRL10527.1"/>
    <property type="molecule type" value="Genomic_DNA"/>
</dbReference>
<proteinExistence type="predicted"/>
<dbReference type="RefSeq" id="WP_110884684.1">
    <property type="nucleotide sequence ID" value="NZ_CVRL01000013.1"/>
</dbReference>
<evidence type="ECO:0000313" key="3">
    <source>
        <dbReference type="Proteomes" id="UP000043764"/>
    </source>
</evidence>
<keyword evidence="1" id="KW-0472">Membrane</keyword>
<evidence type="ECO:0000256" key="1">
    <source>
        <dbReference type="SAM" id="Phobius"/>
    </source>
</evidence>
<protein>
    <submittedName>
        <fullName evidence="2">Uncharacterized protein</fullName>
    </submittedName>
</protein>
<keyword evidence="3" id="KW-1185">Reference proteome</keyword>
<reference evidence="3" key="1">
    <citation type="submission" date="2015-05" db="EMBL/GenBank/DDBJ databases">
        <authorList>
            <person name="Rodrigo-Torres Lidia"/>
            <person name="Arahal R.David."/>
        </authorList>
    </citation>
    <scope>NUCLEOTIDE SEQUENCE [LARGE SCALE GENOMIC DNA]</scope>
    <source>
        <strain evidence="3">CECT 7321</strain>
    </source>
</reference>
<keyword evidence="1" id="KW-1133">Transmembrane helix</keyword>
<dbReference type="AlphaFoldDB" id="A0A0H5CZS1"/>
<accession>A0A0H5CZS1</accession>
<dbReference type="STRING" id="481446.NIT7645_02724"/>
<dbReference type="Proteomes" id="UP000043764">
    <property type="component" value="Unassembled WGS sequence"/>
</dbReference>